<reference evidence="1 2" key="1">
    <citation type="submission" date="2024-09" db="EMBL/GenBank/DDBJ databases">
        <title>Chromosome-scale assembly of Riccia sorocarpa.</title>
        <authorList>
            <person name="Paukszto L."/>
        </authorList>
    </citation>
    <scope>NUCLEOTIDE SEQUENCE [LARGE SCALE GENOMIC DNA]</scope>
    <source>
        <strain evidence="1">LP-2024</strain>
        <tissue evidence="1">Aerial parts of the thallus</tissue>
    </source>
</reference>
<comment type="caution">
    <text evidence="1">The sequence shown here is derived from an EMBL/GenBank/DDBJ whole genome shotgun (WGS) entry which is preliminary data.</text>
</comment>
<organism evidence="1 2">
    <name type="scientific">Riccia sorocarpa</name>
    <dbReference type="NCBI Taxonomy" id="122646"/>
    <lineage>
        <taxon>Eukaryota</taxon>
        <taxon>Viridiplantae</taxon>
        <taxon>Streptophyta</taxon>
        <taxon>Embryophyta</taxon>
        <taxon>Marchantiophyta</taxon>
        <taxon>Marchantiopsida</taxon>
        <taxon>Marchantiidae</taxon>
        <taxon>Marchantiales</taxon>
        <taxon>Ricciaceae</taxon>
        <taxon>Riccia</taxon>
    </lineage>
</organism>
<accession>A0ABD3IIP9</accession>
<sequence length="196" mass="22060">MQRQTTSGTNVSSAACRLPKLSWTPGGLRILPLELFMFHTFSSLWDRGLSHSCCALACCELLTTAKTPSRFIIQWSINQEYKQCWMPKGKPKYPVKRRKSLGREEPYSPKDLQKEILDSITKTVAEMDVKSAVAEESELGLRDGRMGFAVKVELLAQAKRTPKEEPKVTAFSLIKNGTEMLQPEVDTSMEEDDVSD</sequence>
<keyword evidence="2" id="KW-1185">Reference proteome</keyword>
<proteinExistence type="predicted"/>
<name>A0ABD3IIP9_9MARC</name>
<evidence type="ECO:0000313" key="2">
    <source>
        <dbReference type="Proteomes" id="UP001633002"/>
    </source>
</evidence>
<evidence type="ECO:0000313" key="1">
    <source>
        <dbReference type="EMBL" id="KAL3701404.1"/>
    </source>
</evidence>
<dbReference type="Proteomes" id="UP001633002">
    <property type="component" value="Unassembled WGS sequence"/>
</dbReference>
<gene>
    <name evidence="1" type="ORF">R1sor_019426</name>
</gene>
<dbReference type="AlphaFoldDB" id="A0ABD3IIP9"/>
<dbReference type="PROSITE" id="PS51257">
    <property type="entry name" value="PROKAR_LIPOPROTEIN"/>
    <property type="match status" value="1"/>
</dbReference>
<dbReference type="EMBL" id="JBJQOH010000001">
    <property type="protein sequence ID" value="KAL3701404.1"/>
    <property type="molecule type" value="Genomic_DNA"/>
</dbReference>
<protein>
    <submittedName>
        <fullName evidence="1">Uncharacterized protein</fullName>
    </submittedName>
</protein>